<dbReference type="EMBL" id="BAAAZI010000006">
    <property type="protein sequence ID" value="GAA4137767.1"/>
    <property type="molecule type" value="Genomic_DNA"/>
</dbReference>
<comment type="caution">
    <text evidence="3">The sequence shown here is derived from an EMBL/GenBank/DDBJ whole genome shotgun (WGS) entry which is preliminary data.</text>
</comment>
<organism evidence="3 4">
    <name type="scientific">Sphingobacterium kyonggiense</name>
    <dbReference type="NCBI Taxonomy" id="714075"/>
    <lineage>
        <taxon>Bacteria</taxon>
        <taxon>Pseudomonadati</taxon>
        <taxon>Bacteroidota</taxon>
        <taxon>Sphingobacteriia</taxon>
        <taxon>Sphingobacteriales</taxon>
        <taxon>Sphingobacteriaceae</taxon>
        <taxon>Sphingobacterium</taxon>
    </lineage>
</organism>
<feature type="domain" description="CHAT" evidence="2">
    <location>
        <begin position="520"/>
        <end position="775"/>
    </location>
</feature>
<keyword evidence="1" id="KW-1133">Transmembrane helix</keyword>
<evidence type="ECO:0000313" key="3">
    <source>
        <dbReference type="EMBL" id="GAA4137767.1"/>
    </source>
</evidence>
<dbReference type="Gene3D" id="1.25.40.10">
    <property type="entry name" value="Tetratricopeptide repeat domain"/>
    <property type="match status" value="1"/>
</dbReference>
<dbReference type="Proteomes" id="UP001500101">
    <property type="component" value="Unassembled WGS sequence"/>
</dbReference>
<evidence type="ECO:0000259" key="2">
    <source>
        <dbReference type="Pfam" id="PF12770"/>
    </source>
</evidence>
<dbReference type="InterPro" id="IPR011990">
    <property type="entry name" value="TPR-like_helical_dom_sf"/>
</dbReference>
<keyword evidence="1" id="KW-0812">Transmembrane</keyword>
<keyword evidence="4" id="KW-1185">Reference proteome</keyword>
<proteinExistence type="predicted"/>
<reference evidence="4" key="1">
    <citation type="journal article" date="2019" name="Int. J. Syst. Evol. Microbiol.">
        <title>The Global Catalogue of Microorganisms (GCM) 10K type strain sequencing project: providing services to taxonomists for standard genome sequencing and annotation.</title>
        <authorList>
            <consortium name="The Broad Institute Genomics Platform"/>
            <consortium name="The Broad Institute Genome Sequencing Center for Infectious Disease"/>
            <person name="Wu L."/>
            <person name="Ma J."/>
        </authorList>
    </citation>
    <scope>NUCLEOTIDE SEQUENCE [LARGE SCALE GENOMIC DNA]</scope>
    <source>
        <strain evidence="4">JCM 16704</strain>
    </source>
</reference>
<accession>A0ABP7YL35</accession>
<dbReference type="InterPro" id="IPR024983">
    <property type="entry name" value="CHAT_dom"/>
</dbReference>
<dbReference type="RefSeq" id="WP_344673916.1">
    <property type="nucleotide sequence ID" value="NZ_BAAAZI010000006.1"/>
</dbReference>
<gene>
    <name evidence="3" type="ORF">GCM10022216_14090</name>
</gene>
<evidence type="ECO:0000256" key="1">
    <source>
        <dbReference type="SAM" id="Phobius"/>
    </source>
</evidence>
<evidence type="ECO:0000313" key="4">
    <source>
        <dbReference type="Proteomes" id="UP001500101"/>
    </source>
</evidence>
<dbReference type="Pfam" id="PF12770">
    <property type="entry name" value="CHAT"/>
    <property type="match status" value="1"/>
</dbReference>
<sequence length="817" mass="95160">MDSLGEIAYDHFETYKDNPEAFLMPLQNKVFTKDQADTYSWILINMGYNFQSHSRILTSSRYYEQALLQDQKIQSLSEVDRLTYLIKPLANNYSMLGDYKKSERLQLQAVKESKDSTLKASFLNNLLLMYLHSNQVNLAIQTGLEGLKLLAKPNYLHIHLYNGLAQAYQEKNLIDSSQYYNQQALKYSNNLAPNEQVKAAYIAALSQQINLQQLDEKHPTSKPLILKALQLELQNFPNSRFREKADLFHKLAKNELSGGNKNTAIKSLWKAKDLLKSQVNDYGQSTYNLINIYRDLGTIYSKSTIDSSLYYYQLALQQDFAFQQNSSGKENHLSANIWNRTLMQEILDNLPDPKSLRQEQLFQLIWFMELSKGRLLWNDIIRSNDWQNDSLQVNTESQQLQALYQQKDRLIDSIEIKETDEKIKALLTKFELEEQYFLNRRKMPSFEKFLNNLKTYKGQQYAYFIQLDHSISIFRIDAGQIQYFHLKEPKFITDLLHFKETYFSNSPHAFNSNPKKYFQSAQQLKQALLPMLASNKKQIKLSLDNELHVLPFDALYDEKEYLIQKHDIQYVPSLLAFDLFDQRSFNNLTLNILYREKYNPPLVDLPFVHKEVQNLKQHYEAKLFDFKDLNPDRMAEIWNAKGIIHIAAHSIVEENGEAKLLLKQPISTDQLRYFSMQAPLVVLSACNTASGELLPSEGLASINRAFLSKGIPGVLATHWYANDAVMLDMTDKFYQQLLRTKSPVQALSNAKRQFLLEQDETMSNPWYWANMVYTGLDTTIDLQQATGLSPVYHWLAIIFTIILILYLFQRLRKTDLK</sequence>
<name>A0ABP7YL35_9SPHI</name>
<dbReference type="SUPFAM" id="SSF48452">
    <property type="entry name" value="TPR-like"/>
    <property type="match status" value="1"/>
</dbReference>
<keyword evidence="1" id="KW-0472">Membrane</keyword>
<protein>
    <recommendedName>
        <fullName evidence="2">CHAT domain-containing protein</fullName>
    </recommendedName>
</protein>
<feature type="transmembrane region" description="Helical" evidence="1">
    <location>
        <begin position="791"/>
        <end position="808"/>
    </location>
</feature>